<dbReference type="Proteomes" id="UP000799440">
    <property type="component" value="Unassembled WGS sequence"/>
</dbReference>
<protein>
    <submittedName>
        <fullName evidence="2">Uncharacterized protein</fullName>
    </submittedName>
</protein>
<evidence type="ECO:0000313" key="3">
    <source>
        <dbReference type="Proteomes" id="UP000799440"/>
    </source>
</evidence>
<dbReference type="OrthoDB" id="1681166at2759"/>
<name>A0A6A6VPM2_9PLEO</name>
<feature type="non-terminal residue" evidence="2">
    <location>
        <position position="241"/>
    </location>
</feature>
<feature type="compositionally biased region" description="Basic and acidic residues" evidence="1">
    <location>
        <begin position="1"/>
        <end position="21"/>
    </location>
</feature>
<sequence length="241" mass="26434">PPSHPDNSKQDDEPQPEHPPDAEADDDDNDPPYPEPTSEQDLLPPPNFNPFFTLIEDTTSGDHHHPYVHYVFADDDPVIVTAAAMRSLGLDDTHYLPQNIPDREHEHSLGHHGEAEEESVHQAESPLPPPIPGVKERYILVNVAADGHTVVDAQSMSPDWQITSADVRSAPSFDQESPDHTYMLQIKGVELPRKGKGKAKGEAGEGKLKQAMDAVQGDPFAAMDSLIQDVDRSLQIASKIS</sequence>
<proteinExistence type="predicted"/>
<feature type="region of interest" description="Disordered" evidence="1">
    <location>
        <begin position="1"/>
        <end position="57"/>
    </location>
</feature>
<dbReference type="EMBL" id="MU006561">
    <property type="protein sequence ID" value="KAF2751746.1"/>
    <property type="molecule type" value="Genomic_DNA"/>
</dbReference>
<keyword evidence="3" id="KW-1185">Reference proteome</keyword>
<organism evidence="2 3">
    <name type="scientific">Sporormia fimetaria CBS 119925</name>
    <dbReference type="NCBI Taxonomy" id="1340428"/>
    <lineage>
        <taxon>Eukaryota</taxon>
        <taxon>Fungi</taxon>
        <taxon>Dikarya</taxon>
        <taxon>Ascomycota</taxon>
        <taxon>Pezizomycotina</taxon>
        <taxon>Dothideomycetes</taxon>
        <taxon>Pleosporomycetidae</taxon>
        <taxon>Pleosporales</taxon>
        <taxon>Sporormiaceae</taxon>
        <taxon>Sporormia</taxon>
    </lineage>
</organism>
<evidence type="ECO:0000313" key="2">
    <source>
        <dbReference type="EMBL" id="KAF2751746.1"/>
    </source>
</evidence>
<gene>
    <name evidence="2" type="ORF">M011DRAFT_379574</name>
</gene>
<reference evidence="2" key="1">
    <citation type="journal article" date="2020" name="Stud. Mycol.">
        <title>101 Dothideomycetes genomes: a test case for predicting lifestyles and emergence of pathogens.</title>
        <authorList>
            <person name="Haridas S."/>
            <person name="Albert R."/>
            <person name="Binder M."/>
            <person name="Bloem J."/>
            <person name="Labutti K."/>
            <person name="Salamov A."/>
            <person name="Andreopoulos B."/>
            <person name="Baker S."/>
            <person name="Barry K."/>
            <person name="Bills G."/>
            <person name="Bluhm B."/>
            <person name="Cannon C."/>
            <person name="Castanera R."/>
            <person name="Culley D."/>
            <person name="Daum C."/>
            <person name="Ezra D."/>
            <person name="Gonzalez J."/>
            <person name="Henrissat B."/>
            <person name="Kuo A."/>
            <person name="Liang C."/>
            <person name="Lipzen A."/>
            <person name="Lutzoni F."/>
            <person name="Magnuson J."/>
            <person name="Mondo S."/>
            <person name="Nolan M."/>
            <person name="Ohm R."/>
            <person name="Pangilinan J."/>
            <person name="Park H.-J."/>
            <person name="Ramirez L."/>
            <person name="Alfaro M."/>
            <person name="Sun H."/>
            <person name="Tritt A."/>
            <person name="Yoshinaga Y."/>
            <person name="Zwiers L.-H."/>
            <person name="Turgeon B."/>
            <person name="Goodwin S."/>
            <person name="Spatafora J."/>
            <person name="Crous P."/>
            <person name="Grigoriev I."/>
        </authorList>
    </citation>
    <scope>NUCLEOTIDE SEQUENCE</scope>
    <source>
        <strain evidence="2">CBS 119925</strain>
    </source>
</reference>
<evidence type="ECO:0000256" key="1">
    <source>
        <dbReference type="SAM" id="MobiDB-lite"/>
    </source>
</evidence>
<feature type="compositionally biased region" description="Basic and acidic residues" evidence="1">
    <location>
        <begin position="101"/>
        <end position="121"/>
    </location>
</feature>
<accession>A0A6A6VPM2</accession>
<feature type="region of interest" description="Disordered" evidence="1">
    <location>
        <begin position="97"/>
        <end position="131"/>
    </location>
</feature>
<dbReference type="AlphaFoldDB" id="A0A6A6VPM2"/>
<feature type="non-terminal residue" evidence="2">
    <location>
        <position position="1"/>
    </location>
</feature>